<dbReference type="Gene3D" id="3.40.190.10">
    <property type="entry name" value="Periplasmic binding protein-like II"/>
    <property type="match status" value="2"/>
</dbReference>
<dbReference type="InterPro" id="IPR000847">
    <property type="entry name" value="LysR_HTH_N"/>
</dbReference>
<comment type="caution">
    <text evidence="6">The sequence shown here is derived from an EMBL/GenBank/DDBJ whole genome shotgun (WGS) entry which is preliminary data.</text>
</comment>
<dbReference type="InterPro" id="IPR005119">
    <property type="entry name" value="LysR_subst-bd"/>
</dbReference>
<dbReference type="PANTHER" id="PTHR30419:SF8">
    <property type="entry name" value="NITROGEN ASSIMILATION TRANSCRIPTIONAL ACTIVATOR-RELATED"/>
    <property type="match status" value="1"/>
</dbReference>
<dbReference type="RefSeq" id="WP_211871894.1">
    <property type="nucleotide sequence ID" value="NZ_JAAEDI010000042.1"/>
</dbReference>
<keyword evidence="3" id="KW-0238">DNA-binding</keyword>
<feature type="domain" description="HTH lysR-type" evidence="5">
    <location>
        <begin position="1"/>
        <end position="59"/>
    </location>
</feature>
<evidence type="ECO:0000256" key="3">
    <source>
        <dbReference type="ARBA" id="ARBA00023125"/>
    </source>
</evidence>
<dbReference type="PANTHER" id="PTHR30419">
    <property type="entry name" value="HTH-TYPE TRANSCRIPTIONAL REGULATOR YBHD"/>
    <property type="match status" value="1"/>
</dbReference>
<dbReference type="Proteomes" id="UP000698752">
    <property type="component" value="Unassembled WGS sequence"/>
</dbReference>
<dbReference type="InterPro" id="IPR036390">
    <property type="entry name" value="WH_DNA-bd_sf"/>
</dbReference>
<reference evidence="7" key="1">
    <citation type="journal article" date="2021" name="Syst. Appl. Microbiol.">
        <title>Roseomonas hellenica sp. nov., isolated from roots of wild-growing Alkanna tinctoria.</title>
        <authorList>
            <person name="Rat A."/>
            <person name="Naranjo H.D."/>
            <person name="Lebbe L."/>
            <person name="Cnockaert M."/>
            <person name="Krigas N."/>
            <person name="Grigoriadou K."/>
            <person name="Maloupa E."/>
            <person name="Willems A."/>
        </authorList>
    </citation>
    <scope>NUCLEOTIDE SEQUENCE [LARGE SCALE GENOMIC DNA]</scope>
    <source>
        <strain evidence="7">LMG 31159</strain>
    </source>
</reference>
<keyword evidence="7" id="KW-1185">Reference proteome</keyword>
<sequence length="311" mass="34168">MKLHQLRSAQTILAQGLNMTRAAERLNTSQPGITRHLQLLERDLGVGLFVRSGRRIVGLTAAGRALMPIVHRILRGADDLQRVARDHAIGMAGEVTVATIHTHARYYLPRSIEHFVRDHPAVRLCLLQGTRAQVAAWVSGGEADFSVASAPAEAFPDLAFHPCYNVHRLLLTRHDHPLAGYRSVQLKDIARYPLITYDHAAGAWPEIGRAFDRAGLAANVVLGAMDADLMKTYVRSGLGIGIVAHVAYDAEVDIDICALDCRHLFPQTQVHVGVRRGDALTRHALDLISLFAPSLARTLSRGAQRPRARRT</sequence>
<evidence type="ECO:0000259" key="5">
    <source>
        <dbReference type="PROSITE" id="PS50931"/>
    </source>
</evidence>
<protein>
    <submittedName>
        <fullName evidence="6">LysR family transcriptional regulator</fullName>
    </submittedName>
</protein>
<proteinExistence type="inferred from homology"/>
<dbReference type="Pfam" id="PF00126">
    <property type="entry name" value="HTH_1"/>
    <property type="match status" value="1"/>
</dbReference>
<evidence type="ECO:0000256" key="2">
    <source>
        <dbReference type="ARBA" id="ARBA00023015"/>
    </source>
</evidence>
<evidence type="ECO:0000256" key="4">
    <source>
        <dbReference type="ARBA" id="ARBA00023163"/>
    </source>
</evidence>
<comment type="similarity">
    <text evidence="1">Belongs to the LysR transcriptional regulatory family.</text>
</comment>
<evidence type="ECO:0000256" key="1">
    <source>
        <dbReference type="ARBA" id="ARBA00009437"/>
    </source>
</evidence>
<dbReference type="PRINTS" id="PR00039">
    <property type="entry name" value="HTHLYSR"/>
</dbReference>
<dbReference type="PROSITE" id="PS50931">
    <property type="entry name" value="HTH_LYSR"/>
    <property type="match status" value="1"/>
</dbReference>
<accession>A0ABS5EQ73</accession>
<dbReference type="Gene3D" id="1.10.10.10">
    <property type="entry name" value="Winged helix-like DNA-binding domain superfamily/Winged helix DNA-binding domain"/>
    <property type="match status" value="1"/>
</dbReference>
<organism evidence="6 7">
    <name type="scientific">Neoroseomonas terrae</name>
    <dbReference type="NCBI Taxonomy" id="424799"/>
    <lineage>
        <taxon>Bacteria</taxon>
        <taxon>Pseudomonadati</taxon>
        <taxon>Pseudomonadota</taxon>
        <taxon>Alphaproteobacteria</taxon>
        <taxon>Acetobacterales</taxon>
        <taxon>Acetobacteraceae</taxon>
        <taxon>Neoroseomonas</taxon>
    </lineage>
</organism>
<dbReference type="SUPFAM" id="SSF53850">
    <property type="entry name" value="Periplasmic binding protein-like II"/>
    <property type="match status" value="1"/>
</dbReference>
<dbReference type="Pfam" id="PF03466">
    <property type="entry name" value="LysR_substrate"/>
    <property type="match status" value="1"/>
</dbReference>
<dbReference type="SUPFAM" id="SSF46785">
    <property type="entry name" value="Winged helix' DNA-binding domain"/>
    <property type="match status" value="1"/>
</dbReference>
<evidence type="ECO:0000313" key="7">
    <source>
        <dbReference type="Proteomes" id="UP000698752"/>
    </source>
</evidence>
<dbReference type="EMBL" id="JAAEDI010000042">
    <property type="protein sequence ID" value="MBR0653190.1"/>
    <property type="molecule type" value="Genomic_DNA"/>
</dbReference>
<name>A0ABS5EQ73_9PROT</name>
<evidence type="ECO:0000313" key="6">
    <source>
        <dbReference type="EMBL" id="MBR0653190.1"/>
    </source>
</evidence>
<dbReference type="InterPro" id="IPR036388">
    <property type="entry name" value="WH-like_DNA-bd_sf"/>
</dbReference>
<gene>
    <name evidence="6" type="ORF">GXW78_26275</name>
</gene>
<keyword evidence="2" id="KW-0805">Transcription regulation</keyword>
<dbReference type="InterPro" id="IPR050950">
    <property type="entry name" value="HTH-type_LysR_regulators"/>
</dbReference>
<keyword evidence="4" id="KW-0804">Transcription</keyword>